<evidence type="ECO:0000313" key="2">
    <source>
        <dbReference type="Proteomes" id="UP001239111"/>
    </source>
</evidence>
<organism evidence="1 2">
    <name type="scientific">Eretmocerus hayati</name>
    <dbReference type="NCBI Taxonomy" id="131215"/>
    <lineage>
        <taxon>Eukaryota</taxon>
        <taxon>Metazoa</taxon>
        <taxon>Ecdysozoa</taxon>
        <taxon>Arthropoda</taxon>
        <taxon>Hexapoda</taxon>
        <taxon>Insecta</taxon>
        <taxon>Pterygota</taxon>
        <taxon>Neoptera</taxon>
        <taxon>Endopterygota</taxon>
        <taxon>Hymenoptera</taxon>
        <taxon>Apocrita</taxon>
        <taxon>Proctotrupomorpha</taxon>
        <taxon>Chalcidoidea</taxon>
        <taxon>Aphelinidae</taxon>
        <taxon>Aphelininae</taxon>
        <taxon>Eretmocerus</taxon>
    </lineage>
</organism>
<dbReference type="Proteomes" id="UP001239111">
    <property type="component" value="Chromosome 1"/>
</dbReference>
<dbReference type="EMBL" id="CM056741">
    <property type="protein sequence ID" value="KAJ8686448.1"/>
    <property type="molecule type" value="Genomic_DNA"/>
</dbReference>
<keyword evidence="2" id="KW-1185">Reference proteome</keyword>
<reference evidence="1" key="1">
    <citation type="submission" date="2023-04" db="EMBL/GenBank/DDBJ databases">
        <title>A chromosome-level genome assembly of the parasitoid wasp Eretmocerus hayati.</title>
        <authorList>
            <person name="Zhong Y."/>
            <person name="Liu S."/>
            <person name="Liu Y."/>
        </authorList>
    </citation>
    <scope>NUCLEOTIDE SEQUENCE</scope>
    <source>
        <strain evidence="1">ZJU_SS_LIU_2023</strain>
    </source>
</reference>
<gene>
    <name evidence="1" type="ORF">QAD02_022242</name>
</gene>
<evidence type="ECO:0000313" key="1">
    <source>
        <dbReference type="EMBL" id="KAJ8686448.1"/>
    </source>
</evidence>
<comment type="caution">
    <text evidence="1">The sequence shown here is derived from an EMBL/GenBank/DDBJ whole genome shotgun (WGS) entry which is preliminary data.</text>
</comment>
<proteinExistence type="predicted"/>
<accession>A0ACC2PTJ3</accession>
<protein>
    <submittedName>
        <fullName evidence="1">Uncharacterized protein</fullName>
    </submittedName>
</protein>
<name>A0ACC2PTJ3_9HYME</name>
<sequence>MVEGKHEHRTLSTSMRKSMLDVAYWLNNGTLSVDEIHSDSGCSLEDEEEDVGIGKGGNGENERLLEPKNRVIENLGMVSPRIHIKINQKADGGSGNHIKAFQTSSEDTAEYILANNHVTRKTDALMIVEGSKVMDHCEDFPAHLLKNSCMSKSMGSDHCVTPVSKRGAPRKVDVTRKTPKCKGESELQNQEKILPGASNNLIQNPENGSDESIFKSRFLIENSPLCRISSEVRKKKLFQSKGSPIEFSPASEVDSQSIRINQTSKNLGHPALTSPATHLKTPFSLRRRRRSSLTRKRDYSAGTSKLFSDFTQKMCKSKLFRIHEQVEFHNSMKDSTNDLPDLKKPRVGIDHLPSDNLENETISKQIESSQNRDSVIVKKSELKSTTTSSSKILENSSRLRESKDLLSVREEGPVALGNNDTIAPPKKLLHYIKYSCDQTAKICPEQSPVKNEKNDAGDLNITFDKSVQDQNLENSQANQKKRNCSRFILISSSDESEPIEPIKSRNVRRFVDHKNIQHEPISDEKNTNGKKFSKSKRVVQSSKLIDSSSDETGPLLASCGQEPHNHPTKRASICRSTLHKKIIPSNDCLDSDTYRRPLRLNNELSSKLGKNLLMKKFENFVDSSSDEEIFTPSLAKTSGEIEGHILDRSEKAKAERSVKVEKTLKVQKILHVRDTTSQNHDTSDEDNIYTPSFRISLRFGEKSV</sequence>